<reference evidence="2 3" key="1">
    <citation type="submission" date="2011-08" db="EMBL/GenBank/DDBJ databases">
        <title>The Genome Sequence of Alistipes indistinctus YIT 12060.</title>
        <authorList>
            <consortium name="The Broad Institute Genome Sequencing Platform"/>
            <person name="Earl A."/>
            <person name="Ward D."/>
            <person name="Feldgarden M."/>
            <person name="Gevers D."/>
            <person name="Morotomi M."/>
            <person name="Young S.K."/>
            <person name="Zeng Q."/>
            <person name="Gargeya S."/>
            <person name="Fitzgerald M."/>
            <person name="Haas B."/>
            <person name="Abouelleil A."/>
            <person name="Alvarado L."/>
            <person name="Arachchi H.M."/>
            <person name="Berlin A."/>
            <person name="Brown A."/>
            <person name="Chapman S.B."/>
            <person name="Chen Z."/>
            <person name="Dunbar C."/>
            <person name="Freedman E."/>
            <person name="Gearin G."/>
            <person name="Gellesch M."/>
            <person name="Goldberg J."/>
            <person name="Griggs A."/>
            <person name="Gujja S."/>
            <person name="Heiman D."/>
            <person name="Howarth C."/>
            <person name="Larson L."/>
            <person name="Lui A."/>
            <person name="MacDonald P.J.P."/>
            <person name="Montmayeur A."/>
            <person name="Murphy C."/>
            <person name="Neiman D."/>
            <person name="Pearson M."/>
            <person name="Priest M."/>
            <person name="Roberts A."/>
            <person name="Saif S."/>
            <person name="Shea T."/>
            <person name="Shenoy N."/>
            <person name="Sisk P."/>
            <person name="Stolte C."/>
            <person name="Sykes S."/>
            <person name="Wortman J."/>
            <person name="Nusbaum C."/>
            <person name="Birren B."/>
        </authorList>
    </citation>
    <scope>NUCLEOTIDE SEQUENCE [LARGE SCALE GENOMIC DNA]</scope>
    <source>
        <strain evidence="2 3">YIT 12060</strain>
    </source>
</reference>
<accession>G5H7B6</accession>
<proteinExistence type="predicted"/>
<organism evidence="2 3">
    <name type="scientific">Alistipes indistinctus YIT 12060</name>
    <dbReference type="NCBI Taxonomy" id="742725"/>
    <lineage>
        <taxon>Bacteria</taxon>
        <taxon>Pseudomonadati</taxon>
        <taxon>Bacteroidota</taxon>
        <taxon>Bacteroidia</taxon>
        <taxon>Bacteroidales</taxon>
        <taxon>Rikenellaceae</taxon>
        <taxon>Alistipes</taxon>
    </lineage>
</organism>
<dbReference type="PROSITE" id="PS51186">
    <property type="entry name" value="GNAT"/>
    <property type="match status" value="1"/>
</dbReference>
<sequence length="158" mass="17765">MESIHFRNGTKKDIGVLAELFRETVCRINSRDYSPEQIAAWTGGATPKRWDGLFSGALRFILAERDTDGAILGFTAVDRGYLHSLFVHAEYQSRGIGSGLLEQAEAYAHMQGAVRITSEVSLTARPFFERKGYRVDREQQIDRGGVLLTNFLMYKTLS</sequence>
<dbReference type="EMBL" id="ADLD01000009">
    <property type="protein sequence ID" value="EHB92755.1"/>
    <property type="molecule type" value="Genomic_DNA"/>
</dbReference>
<dbReference type="PANTHER" id="PTHR43451:SF1">
    <property type="entry name" value="ACETYLTRANSFERASE"/>
    <property type="match status" value="1"/>
</dbReference>
<dbReference type="CDD" id="cd04301">
    <property type="entry name" value="NAT_SF"/>
    <property type="match status" value="1"/>
</dbReference>
<dbReference type="Proteomes" id="UP000006008">
    <property type="component" value="Unassembled WGS sequence"/>
</dbReference>
<feature type="domain" description="N-acetyltransferase" evidence="1">
    <location>
        <begin position="4"/>
        <end position="158"/>
    </location>
</feature>
<dbReference type="eggNOG" id="COG0456">
    <property type="taxonomic scope" value="Bacteria"/>
</dbReference>
<dbReference type="PATRIC" id="fig|742725.3.peg.1014"/>
<dbReference type="InterPro" id="IPR000182">
    <property type="entry name" value="GNAT_dom"/>
</dbReference>
<dbReference type="OrthoDB" id="424368at2"/>
<dbReference type="Gene3D" id="3.40.630.30">
    <property type="match status" value="1"/>
</dbReference>
<protein>
    <recommendedName>
        <fullName evidence="1">N-acetyltransferase domain-containing protein</fullName>
    </recommendedName>
</protein>
<dbReference type="InterPro" id="IPR052564">
    <property type="entry name" value="N-acetyltrans/Recomb-assoc"/>
</dbReference>
<dbReference type="GeneID" id="92816023"/>
<keyword evidence="3" id="KW-1185">Reference proteome</keyword>
<dbReference type="PANTHER" id="PTHR43451">
    <property type="entry name" value="ACETYLTRANSFERASE (GNAT) FAMILY PROTEIN"/>
    <property type="match status" value="1"/>
</dbReference>
<comment type="caution">
    <text evidence="2">The sequence shown here is derived from an EMBL/GenBank/DDBJ whole genome shotgun (WGS) entry which is preliminary data.</text>
</comment>
<dbReference type="GO" id="GO:0016747">
    <property type="term" value="F:acyltransferase activity, transferring groups other than amino-acyl groups"/>
    <property type="evidence" value="ECO:0007669"/>
    <property type="project" value="InterPro"/>
</dbReference>
<evidence type="ECO:0000313" key="3">
    <source>
        <dbReference type="Proteomes" id="UP000006008"/>
    </source>
</evidence>
<dbReference type="AlphaFoldDB" id="G5H7B6"/>
<dbReference type="Pfam" id="PF13673">
    <property type="entry name" value="Acetyltransf_10"/>
    <property type="match status" value="1"/>
</dbReference>
<evidence type="ECO:0000259" key="1">
    <source>
        <dbReference type="PROSITE" id="PS51186"/>
    </source>
</evidence>
<name>G5H7B6_9BACT</name>
<gene>
    <name evidence="2" type="ORF">HMPREF9450_00959</name>
</gene>
<dbReference type="InterPro" id="IPR016181">
    <property type="entry name" value="Acyl_CoA_acyltransferase"/>
</dbReference>
<dbReference type="HOGENOM" id="CLU_087351_0_1_10"/>
<dbReference type="RefSeq" id="WP_009133765.1">
    <property type="nucleotide sequence ID" value="NZ_CP102250.1"/>
</dbReference>
<evidence type="ECO:0000313" key="2">
    <source>
        <dbReference type="EMBL" id="EHB92755.1"/>
    </source>
</evidence>
<dbReference type="STRING" id="742725.HMPREF9450_00959"/>
<dbReference type="SUPFAM" id="SSF55729">
    <property type="entry name" value="Acyl-CoA N-acyltransferases (Nat)"/>
    <property type="match status" value="1"/>
</dbReference>